<evidence type="ECO:0000256" key="1">
    <source>
        <dbReference type="ARBA" id="ARBA00022723"/>
    </source>
</evidence>
<organism evidence="4 5">
    <name type="scientific">Paenibacillus xylanivorans</name>
    <dbReference type="NCBI Taxonomy" id="1705561"/>
    <lineage>
        <taxon>Bacteria</taxon>
        <taxon>Bacillati</taxon>
        <taxon>Bacillota</taxon>
        <taxon>Bacilli</taxon>
        <taxon>Bacillales</taxon>
        <taxon>Paenibacillaceae</taxon>
        <taxon>Paenibacillus</taxon>
    </lineage>
</organism>
<dbReference type="InterPro" id="IPR014905">
    <property type="entry name" value="HIRAN"/>
</dbReference>
<evidence type="ECO:0000259" key="3">
    <source>
        <dbReference type="Pfam" id="PF08797"/>
    </source>
</evidence>
<dbReference type="AlphaFoldDB" id="A0A0N0C672"/>
<dbReference type="PATRIC" id="fig|1705561.3.peg.3119"/>
<evidence type="ECO:0000313" key="4">
    <source>
        <dbReference type="EMBL" id="KOY18267.1"/>
    </source>
</evidence>
<keyword evidence="2" id="KW-0378">Hydrolase</keyword>
<name>A0A0N0C672_9BACL</name>
<feature type="domain" description="HIRAN" evidence="3">
    <location>
        <begin position="6"/>
        <end position="55"/>
    </location>
</feature>
<keyword evidence="1" id="KW-0479">Metal-binding</keyword>
<reference evidence="4 5" key="1">
    <citation type="submission" date="2015-08" db="EMBL/GenBank/DDBJ databases">
        <title>Draft genome sequence of cellulolytic and xylanolytic Paenibacillus sp. A59, isolated from a decaying forest soil from Patagonia, Argentina.</title>
        <authorList>
            <person name="Ghio S."/>
            <person name="Caceres A.M."/>
            <person name="Talia P."/>
            <person name="Grasso D."/>
            <person name="Campos E."/>
        </authorList>
    </citation>
    <scope>NUCLEOTIDE SEQUENCE [LARGE SCALE GENOMIC DNA]</scope>
    <source>
        <strain evidence="4 5">A59</strain>
    </source>
</reference>
<accession>A0A0N0C672</accession>
<protein>
    <recommendedName>
        <fullName evidence="3">HIRAN domain-containing protein</fullName>
    </recommendedName>
</protein>
<dbReference type="GO" id="GO:0003676">
    <property type="term" value="F:nucleic acid binding"/>
    <property type="evidence" value="ECO:0007669"/>
    <property type="project" value="InterPro"/>
</dbReference>
<dbReference type="Gene3D" id="3.30.70.2330">
    <property type="match status" value="1"/>
</dbReference>
<comment type="caution">
    <text evidence="4">The sequence shown here is derived from an EMBL/GenBank/DDBJ whole genome shotgun (WGS) entry which is preliminary data.</text>
</comment>
<dbReference type="GO" id="GO:0008270">
    <property type="term" value="F:zinc ion binding"/>
    <property type="evidence" value="ECO:0007669"/>
    <property type="project" value="InterPro"/>
</dbReference>
<dbReference type="GO" id="GO:0016818">
    <property type="term" value="F:hydrolase activity, acting on acid anhydrides, in phosphorus-containing anhydrides"/>
    <property type="evidence" value="ECO:0007669"/>
    <property type="project" value="InterPro"/>
</dbReference>
<keyword evidence="5" id="KW-1185">Reference proteome</keyword>
<dbReference type="RefSeq" id="WP_053779173.1">
    <property type="nucleotide sequence ID" value="NZ_LITU01000015.1"/>
</dbReference>
<dbReference type="EMBL" id="LITU01000015">
    <property type="protein sequence ID" value="KOY18267.1"/>
    <property type="molecule type" value="Genomic_DNA"/>
</dbReference>
<dbReference type="Pfam" id="PF08797">
    <property type="entry name" value="HIRAN"/>
    <property type="match status" value="1"/>
</dbReference>
<evidence type="ECO:0000313" key="5">
    <source>
        <dbReference type="Proteomes" id="UP000037688"/>
    </source>
</evidence>
<proteinExistence type="predicted"/>
<dbReference type="OrthoDB" id="2988931at2"/>
<dbReference type="Proteomes" id="UP000037688">
    <property type="component" value="Unassembled WGS sequence"/>
</dbReference>
<gene>
    <name evidence="4" type="ORF">AMS66_01730</name>
</gene>
<evidence type="ECO:0000256" key="2">
    <source>
        <dbReference type="ARBA" id="ARBA00022801"/>
    </source>
</evidence>
<sequence>MSTKLFAAMYGMEHYHGVEALNVGDTLFLVKDPDNRVDPQAIKVVVPPIGTVGYIVNNPLLVPHGCWTGSGIYDAFRQQTCAKVRFTMKDMIIVELIEMMYVPVPHMDSFIADWQSREKA</sequence>